<feature type="domain" description="TonB-dependent receptor plug" evidence="13">
    <location>
        <begin position="50"/>
        <end position="141"/>
    </location>
</feature>
<name>U7D404_9BACT</name>
<reference evidence="14 15" key="1">
    <citation type="journal article" date="2013" name="Environ. Microbiol.">
        <title>Genome analysis of Chitinivibrio alkaliphilus gen. nov., sp. nov., a novel extremely haloalkaliphilic anaerobic chitinolytic bacterium from the candidate phylum Termite Group 3.</title>
        <authorList>
            <person name="Sorokin D.Y."/>
            <person name="Gumerov V.M."/>
            <person name="Rakitin A.L."/>
            <person name="Beletsky A.V."/>
            <person name="Damste J.S."/>
            <person name="Muyzer G."/>
            <person name="Mardanov A.V."/>
            <person name="Ravin N.V."/>
        </authorList>
    </citation>
    <scope>NUCLEOTIDE SEQUENCE [LARGE SCALE GENOMIC DNA]</scope>
    <source>
        <strain evidence="14 15">ACht1</strain>
    </source>
</reference>
<evidence type="ECO:0000256" key="7">
    <source>
        <dbReference type="ARBA" id="ARBA00023136"/>
    </source>
</evidence>
<sequence length="663" mass="72870">MNVILGMVCIIVFFRSASTAEVYCLGDVFVRDDVSISREVQGEKAMRIDSVFIAESGAATTEDLLHRVPGVSVRTYMGGQRLSINGLDGRYTKILVDGIALSGDVNGAFPIESIPLSEIAAVEIVRGPGSSLYGSDAVGGVINIITHDGQGVKPFSLGVSSGYETNIVSVKWDEPGFSDPDVSDRTRWGGVYTGDIRARYRGEQISVSAHGGLYKNFGALDTIAGRRFTRYLHSIGEETRLNHGGSISTQEGPLCFSELGYRLGTTERVYSATESEQITSWRRRRELIFRGNTLASDNLLFEGHLSVQRFETERERYNFDHERISDESHTKFPRINGQVQSVIFGEVVESTIGIEGTYEGVQDDGLDEGEQFGSAAALFGQSRIIPREAGALTLIPGIRFGYNSRFDNVIVPSFSSRLDFFSGFFARAALGKGYLAPSFQQNYRKDWVHTGGSFVLSGNPDLEPETSWGGNVSIGSETDRFSWEVYGHGTRVWDQIATQQISDEGGITDDGEFYRAVRAYVNLDSVQTYGGDISLSYTSEFNLMGSLTYSYLYSQFWDAEGVAREAELYSPHGVSASLSWSVPAGQVFSPVVSGSFVWQDEQIQDSESGSTIPSDFDINTQVHTGVGEHFSVSLGVRNLLDNTVRELNQTTGRTMWIQVGYEL</sequence>
<comment type="caution">
    <text evidence="14">The sequence shown here is derived from an EMBL/GenBank/DDBJ whole genome shotgun (WGS) entry which is preliminary data.</text>
</comment>
<dbReference type="PANTHER" id="PTHR30069:SF29">
    <property type="entry name" value="HEMOGLOBIN AND HEMOGLOBIN-HAPTOGLOBIN-BINDING PROTEIN 1-RELATED"/>
    <property type="match status" value="1"/>
</dbReference>
<evidence type="ECO:0000256" key="8">
    <source>
        <dbReference type="ARBA" id="ARBA00023170"/>
    </source>
</evidence>
<keyword evidence="4 10" id="KW-0812">Transmembrane</keyword>
<evidence type="ECO:0000256" key="4">
    <source>
        <dbReference type="ARBA" id="ARBA00022692"/>
    </source>
</evidence>
<dbReference type="Pfam" id="PF07715">
    <property type="entry name" value="Plug"/>
    <property type="match status" value="1"/>
</dbReference>
<dbReference type="InterPro" id="IPR039426">
    <property type="entry name" value="TonB-dep_rcpt-like"/>
</dbReference>
<evidence type="ECO:0000256" key="5">
    <source>
        <dbReference type="ARBA" id="ARBA00022729"/>
    </source>
</evidence>
<dbReference type="Gene3D" id="2.40.170.20">
    <property type="entry name" value="TonB-dependent receptor, beta-barrel domain"/>
    <property type="match status" value="1"/>
</dbReference>
<dbReference type="SUPFAM" id="SSF56935">
    <property type="entry name" value="Porins"/>
    <property type="match status" value="1"/>
</dbReference>
<dbReference type="Gene3D" id="2.170.130.10">
    <property type="entry name" value="TonB-dependent receptor, plug domain"/>
    <property type="match status" value="1"/>
</dbReference>
<dbReference type="PROSITE" id="PS52016">
    <property type="entry name" value="TONB_DEPENDENT_REC_3"/>
    <property type="match status" value="1"/>
</dbReference>
<dbReference type="InterPro" id="IPR012910">
    <property type="entry name" value="Plug_dom"/>
</dbReference>
<organism evidence="14 15">
    <name type="scientific">Chitinivibrio alkaliphilus ACht1</name>
    <dbReference type="NCBI Taxonomy" id="1313304"/>
    <lineage>
        <taxon>Bacteria</taxon>
        <taxon>Pseudomonadati</taxon>
        <taxon>Fibrobacterota</taxon>
        <taxon>Chitinivibrionia</taxon>
        <taxon>Chitinivibrionales</taxon>
        <taxon>Chitinivibrionaceae</taxon>
        <taxon>Chitinivibrio</taxon>
    </lineage>
</organism>
<evidence type="ECO:0000256" key="9">
    <source>
        <dbReference type="ARBA" id="ARBA00023237"/>
    </source>
</evidence>
<evidence type="ECO:0000313" key="14">
    <source>
        <dbReference type="EMBL" id="ERP31239.1"/>
    </source>
</evidence>
<keyword evidence="15" id="KW-1185">Reference proteome</keyword>
<keyword evidence="7 10" id="KW-0472">Membrane</keyword>
<dbReference type="Proteomes" id="UP000017148">
    <property type="component" value="Unassembled WGS sequence"/>
</dbReference>
<keyword evidence="3 10" id="KW-1134">Transmembrane beta strand</keyword>
<evidence type="ECO:0000256" key="10">
    <source>
        <dbReference type="PROSITE-ProRule" id="PRU01360"/>
    </source>
</evidence>
<dbReference type="RefSeq" id="WP_022637286.1">
    <property type="nucleotide sequence ID" value="NZ_ASJR01000016.1"/>
</dbReference>
<dbReference type="GO" id="GO:0009279">
    <property type="term" value="C:cell outer membrane"/>
    <property type="evidence" value="ECO:0007669"/>
    <property type="project" value="UniProtKB-SubCell"/>
</dbReference>
<keyword evidence="6 11" id="KW-0798">TonB box</keyword>
<gene>
    <name evidence="14" type="ORF">CALK_1856</name>
</gene>
<dbReference type="InterPro" id="IPR037066">
    <property type="entry name" value="Plug_dom_sf"/>
</dbReference>
<evidence type="ECO:0000256" key="6">
    <source>
        <dbReference type="ARBA" id="ARBA00023077"/>
    </source>
</evidence>
<comment type="similarity">
    <text evidence="10 11">Belongs to the TonB-dependent receptor family.</text>
</comment>
<dbReference type="AlphaFoldDB" id="U7D404"/>
<dbReference type="EMBL" id="ASJR01000016">
    <property type="protein sequence ID" value="ERP31239.1"/>
    <property type="molecule type" value="Genomic_DNA"/>
</dbReference>
<protein>
    <submittedName>
        <fullName evidence="14">TonB-dependent receptor</fullName>
    </submittedName>
</protein>
<evidence type="ECO:0000256" key="2">
    <source>
        <dbReference type="ARBA" id="ARBA00022448"/>
    </source>
</evidence>
<dbReference type="GO" id="GO:0044718">
    <property type="term" value="P:siderophore transmembrane transport"/>
    <property type="evidence" value="ECO:0007669"/>
    <property type="project" value="TreeGrafter"/>
</dbReference>
<dbReference type="STRING" id="1313304.CALK_1856"/>
<dbReference type="GO" id="GO:0015344">
    <property type="term" value="F:siderophore uptake transmembrane transporter activity"/>
    <property type="evidence" value="ECO:0007669"/>
    <property type="project" value="TreeGrafter"/>
</dbReference>
<keyword evidence="2 10" id="KW-0813">Transport</keyword>
<keyword evidence="8 14" id="KW-0675">Receptor</keyword>
<proteinExistence type="inferred from homology"/>
<evidence type="ECO:0000256" key="11">
    <source>
        <dbReference type="RuleBase" id="RU003357"/>
    </source>
</evidence>
<keyword evidence="5" id="KW-0732">Signal</keyword>
<feature type="domain" description="TonB-dependent receptor-like beta-barrel" evidence="12">
    <location>
        <begin position="233"/>
        <end position="639"/>
    </location>
</feature>
<dbReference type="OrthoDB" id="101167at2"/>
<dbReference type="InterPro" id="IPR036942">
    <property type="entry name" value="Beta-barrel_TonB_sf"/>
</dbReference>
<evidence type="ECO:0000259" key="12">
    <source>
        <dbReference type="Pfam" id="PF00593"/>
    </source>
</evidence>
<evidence type="ECO:0000256" key="1">
    <source>
        <dbReference type="ARBA" id="ARBA00004571"/>
    </source>
</evidence>
<evidence type="ECO:0000259" key="13">
    <source>
        <dbReference type="Pfam" id="PF07715"/>
    </source>
</evidence>
<evidence type="ECO:0000256" key="3">
    <source>
        <dbReference type="ARBA" id="ARBA00022452"/>
    </source>
</evidence>
<dbReference type="PANTHER" id="PTHR30069">
    <property type="entry name" value="TONB-DEPENDENT OUTER MEMBRANE RECEPTOR"/>
    <property type="match status" value="1"/>
</dbReference>
<dbReference type="eggNOG" id="COG4771">
    <property type="taxonomic scope" value="Bacteria"/>
</dbReference>
<keyword evidence="9 10" id="KW-0998">Cell outer membrane</keyword>
<dbReference type="Pfam" id="PF00593">
    <property type="entry name" value="TonB_dep_Rec_b-barrel"/>
    <property type="match status" value="1"/>
</dbReference>
<comment type="subcellular location">
    <subcellularLocation>
        <location evidence="1 10">Cell outer membrane</location>
        <topology evidence="1 10">Multi-pass membrane protein</topology>
    </subcellularLocation>
</comment>
<dbReference type="InterPro" id="IPR000531">
    <property type="entry name" value="Beta-barrel_TonB"/>
</dbReference>
<accession>U7D404</accession>
<evidence type="ECO:0000313" key="15">
    <source>
        <dbReference type="Proteomes" id="UP000017148"/>
    </source>
</evidence>